<dbReference type="Gene3D" id="3.40.50.1110">
    <property type="entry name" value="SGNH hydrolase"/>
    <property type="match status" value="1"/>
</dbReference>
<accession>A8H6J7</accession>
<evidence type="ECO:0000259" key="1">
    <source>
        <dbReference type="Pfam" id="PF13472"/>
    </source>
</evidence>
<protein>
    <recommendedName>
        <fullName evidence="1">SGNH hydrolase-type esterase domain-containing protein</fullName>
    </recommendedName>
</protein>
<name>A8H6J7_SHEPA</name>
<dbReference type="KEGG" id="spl:Spea_2866"/>
<dbReference type="Pfam" id="PF13472">
    <property type="entry name" value="Lipase_GDSL_2"/>
    <property type="match status" value="1"/>
</dbReference>
<feature type="domain" description="SGNH hydrolase-type esterase" evidence="1">
    <location>
        <begin position="48"/>
        <end position="221"/>
    </location>
</feature>
<keyword evidence="3" id="KW-1185">Reference proteome</keyword>
<evidence type="ECO:0000313" key="2">
    <source>
        <dbReference type="EMBL" id="ABV88184.1"/>
    </source>
</evidence>
<dbReference type="InterPro" id="IPR036514">
    <property type="entry name" value="SGNH_hydro_sf"/>
</dbReference>
<dbReference type="HOGENOM" id="CLU_050180_2_0_6"/>
<dbReference type="RefSeq" id="WP_012156089.1">
    <property type="nucleotide sequence ID" value="NC_009901.1"/>
</dbReference>
<dbReference type="OrthoDB" id="9804395at2"/>
<dbReference type="Proteomes" id="UP000002608">
    <property type="component" value="Chromosome"/>
</dbReference>
<evidence type="ECO:0000313" key="3">
    <source>
        <dbReference type="Proteomes" id="UP000002608"/>
    </source>
</evidence>
<dbReference type="EMBL" id="CP000851">
    <property type="protein sequence ID" value="ABV88184.1"/>
    <property type="molecule type" value="Genomic_DNA"/>
</dbReference>
<dbReference type="CDD" id="cd01836">
    <property type="entry name" value="FeeA_FeeB_like"/>
    <property type="match status" value="1"/>
</dbReference>
<reference evidence="2 3" key="1">
    <citation type="submission" date="2007-10" db="EMBL/GenBank/DDBJ databases">
        <title>Complete sequence of Shewanella pealeana ATCC 700345.</title>
        <authorList>
            <consortium name="US DOE Joint Genome Institute"/>
            <person name="Copeland A."/>
            <person name="Lucas S."/>
            <person name="Lapidus A."/>
            <person name="Barry K."/>
            <person name="Glavina del Rio T."/>
            <person name="Dalin E."/>
            <person name="Tice H."/>
            <person name="Pitluck S."/>
            <person name="Chertkov O."/>
            <person name="Brettin T."/>
            <person name="Bruce D."/>
            <person name="Detter J.C."/>
            <person name="Han C."/>
            <person name="Schmutz J."/>
            <person name="Larimer F."/>
            <person name="Land M."/>
            <person name="Hauser L."/>
            <person name="Kyrpides N."/>
            <person name="Kim E."/>
            <person name="Zhao J.-S.Z."/>
            <person name="Manno D."/>
            <person name="Hawari J."/>
            <person name="Richardson P."/>
        </authorList>
    </citation>
    <scope>NUCLEOTIDE SEQUENCE [LARGE SCALE GENOMIC DNA]</scope>
    <source>
        <strain evidence="3">ATCC 700345 / ANG-SQ1</strain>
    </source>
</reference>
<dbReference type="GO" id="GO:0016788">
    <property type="term" value="F:hydrolase activity, acting on ester bonds"/>
    <property type="evidence" value="ECO:0007669"/>
    <property type="project" value="UniProtKB-ARBA"/>
</dbReference>
<sequence length="242" mass="26983">MHYLLFILLAPILFFQGRIVKKITPQLPEAAGPRHGSAGEGKAMSVLILGDSAAAGVGVEYQNQALTGVVVNHLAQLYQVDWRLLAKSGHNTAQTIDMLQQALANQHGMRFEAVVVSLGVNDVLSPLTVNKWIRQQQALIELITRELNCRHLILTRVPPMGDFPVLPQPLRWFLGQRSQAFNRQLLRYAQREPRFTLLDFGHQLNCDAMATDGFHPGELIYKDWGKSVVNVLLAQESSSDVN</sequence>
<proteinExistence type="predicted"/>
<dbReference type="AlphaFoldDB" id="A8H6J7"/>
<gene>
    <name evidence="2" type="ordered locus">Spea_2866</name>
</gene>
<dbReference type="STRING" id="398579.Spea_2866"/>
<organism evidence="2 3">
    <name type="scientific">Shewanella pealeana (strain ATCC 700345 / ANG-SQ1)</name>
    <dbReference type="NCBI Taxonomy" id="398579"/>
    <lineage>
        <taxon>Bacteria</taxon>
        <taxon>Pseudomonadati</taxon>
        <taxon>Pseudomonadota</taxon>
        <taxon>Gammaproteobacteria</taxon>
        <taxon>Alteromonadales</taxon>
        <taxon>Shewanellaceae</taxon>
        <taxon>Shewanella</taxon>
    </lineage>
</organism>
<dbReference type="eggNOG" id="COG2755">
    <property type="taxonomic scope" value="Bacteria"/>
</dbReference>
<dbReference type="SUPFAM" id="SSF52266">
    <property type="entry name" value="SGNH hydrolase"/>
    <property type="match status" value="1"/>
</dbReference>
<dbReference type="InterPro" id="IPR013830">
    <property type="entry name" value="SGNH_hydro"/>
</dbReference>